<comment type="similarity">
    <text evidence="1 8 9">Belongs to the class-I aminoacyl-tRNA synthetase family.</text>
</comment>
<organism evidence="10 11">
    <name type="scientific">Asanoa siamensis</name>
    <dbReference type="NCBI Taxonomy" id="926357"/>
    <lineage>
        <taxon>Bacteria</taxon>
        <taxon>Bacillati</taxon>
        <taxon>Actinomycetota</taxon>
        <taxon>Actinomycetes</taxon>
        <taxon>Micromonosporales</taxon>
        <taxon>Micromonosporaceae</taxon>
        <taxon>Asanoa</taxon>
    </lineage>
</organism>
<evidence type="ECO:0000256" key="4">
    <source>
        <dbReference type="ARBA" id="ARBA00022840"/>
    </source>
</evidence>
<comment type="function">
    <text evidence="8">Catalyzes the attachment of tryptophan to tRNA(Trp).</text>
</comment>
<comment type="subcellular location">
    <subcellularLocation>
        <location evidence="8">Cytoplasm</location>
    </subcellularLocation>
</comment>
<keyword evidence="11" id="KW-1185">Reference proteome</keyword>
<accession>A0ABQ4D095</accession>
<feature type="binding site" evidence="8">
    <location>
        <begin position="9"/>
        <end position="11"/>
    </location>
    <ligand>
        <name>ATP</name>
        <dbReference type="ChEBI" id="CHEBI:30616"/>
    </ligand>
</feature>
<dbReference type="HAMAP" id="MF_00140_B">
    <property type="entry name" value="Trp_tRNA_synth_B"/>
    <property type="match status" value="1"/>
</dbReference>
<protein>
    <recommendedName>
        <fullName evidence="8">Tryptophan--tRNA ligase</fullName>
        <ecNumber evidence="8">6.1.1.2</ecNumber>
    </recommendedName>
    <alternativeName>
        <fullName evidence="8">Tryptophanyl-tRNA synthetase</fullName>
        <shortName evidence="8">TrpRS</shortName>
    </alternativeName>
</protein>
<proteinExistence type="inferred from homology"/>
<keyword evidence="4 8" id="KW-0067">ATP-binding</keyword>
<gene>
    <name evidence="10" type="primary">trpS1_2</name>
    <name evidence="8" type="synonym">trpS</name>
    <name evidence="10" type="ORF">Asi02nite_64790</name>
</gene>
<evidence type="ECO:0000256" key="6">
    <source>
        <dbReference type="ARBA" id="ARBA00023146"/>
    </source>
</evidence>
<evidence type="ECO:0000313" key="10">
    <source>
        <dbReference type="EMBL" id="GIF76961.1"/>
    </source>
</evidence>
<dbReference type="PROSITE" id="PS00178">
    <property type="entry name" value="AA_TRNA_LIGASE_I"/>
    <property type="match status" value="1"/>
</dbReference>
<feature type="short sequence motif" description="'KMSKS' region" evidence="8">
    <location>
        <begin position="192"/>
        <end position="196"/>
    </location>
</feature>
<evidence type="ECO:0000256" key="8">
    <source>
        <dbReference type="HAMAP-Rule" id="MF_00140"/>
    </source>
</evidence>
<feature type="binding site" evidence="8">
    <location>
        <position position="183"/>
    </location>
    <ligand>
        <name>ATP</name>
        <dbReference type="ChEBI" id="CHEBI:30616"/>
    </ligand>
</feature>
<reference evidence="10 11" key="1">
    <citation type="submission" date="2021-01" db="EMBL/GenBank/DDBJ databases">
        <title>Whole genome shotgun sequence of Asanoa siamensis NBRC 107932.</title>
        <authorList>
            <person name="Komaki H."/>
            <person name="Tamura T."/>
        </authorList>
    </citation>
    <scope>NUCLEOTIDE SEQUENCE [LARGE SCALE GENOMIC DNA]</scope>
    <source>
        <strain evidence="10 11">NBRC 107932</strain>
    </source>
</reference>
<name>A0ABQ4D095_9ACTN</name>
<dbReference type="InterPro" id="IPR001412">
    <property type="entry name" value="aa-tRNA-synth_I_CS"/>
</dbReference>
<dbReference type="InterPro" id="IPR024109">
    <property type="entry name" value="Trp-tRNA-ligase_bac-type"/>
</dbReference>
<dbReference type="RefSeq" id="WP_203717821.1">
    <property type="nucleotide sequence ID" value="NZ_BONE01000074.1"/>
</dbReference>
<feature type="binding site" evidence="8">
    <location>
        <begin position="17"/>
        <end position="18"/>
    </location>
    <ligand>
        <name>ATP</name>
        <dbReference type="ChEBI" id="CHEBI:30616"/>
    </ligand>
</feature>
<dbReference type="Gene3D" id="1.10.240.10">
    <property type="entry name" value="Tyrosyl-Transfer RNA Synthetase"/>
    <property type="match status" value="1"/>
</dbReference>
<dbReference type="PRINTS" id="PR01039">
    <property type="entry name" value="TRNASYNTHTRP"/>
</dbReference>
<dbReference type="PANTHER" id="PTHR43766">
    <property type="entry name" value="TRYPTOPHAN--TRNA LIGASE, MITOCHONDRIAL"/>
    <property type="match status" value="1"/>
</dbReference>
<dbReference type="EMBL" id="BONE01000074">
    <property type="protein sequence ID" value="GIF76961.1"/>
    <property type="molecule type" value="Genomic_DNA"/>
</dbReference>
<evidence type="ECO:0000313" key="11">
    <source>
        <dbReference type="Proteomes" id="UP000604117"/>
    </source>
</evidence>
<comment type="subunit">
    <text evidence="8">Homodimer.</text>
</comment>
<keyword evidence="2 8" id="KW-0436">Ligase</keyword>
<dbReference type="InterPro" id="IPR002306">
    <property type="entry name" value="Trp-tRNA-ligase"/>
</dbReference>
<evidence type="ECO:0000256" key="5">
    <source>
        <dbReference type="ARBA" id="ARBA00022917"/>
    </source>
</evidence>
<evidence type="ECO:0000256" key="1">
    <source>
        <dbReference type="ARBA" id="ARBA00005594"/>
    </source>
</evidence>
<feature type="binding site" evidence="8">
    <location>
        <position position="132"/>
    </location>
    <ligand>
        <name>L-tryptophan</name>
        <dbReference type="ChEBI" id="CHEBI:57912"/>
    </ligand>
</feature>
<dbReference type="CDD" id="cd00806">
    <property type="entry name" value="TrpRS_core"/>
    <property type="match status" value="1"/>
</dbReference>
<dbReference type="GO" id="GO:0016874">
    <property type="term" value="F:ligase activity"/>
    <property type="evidence" value="ECO:0007669"/>
    <property type="project" value="UniProtKB-KW"/>
</dbReference>
<feature type="binding site" evidence="8">
    <location>
        <begin position="144"/>
        <end position="146"/>
    </location>
    <ligand>
        <name>ATP</name>
        <dbReference type="ChEBI" id="CHEBI:30616"/>
    </ligand>
</feature>
<evidence type="ECO:0000256" key="3">
    <source>
        <dbReference type="ARBA" id="ARBA00022741"/>
    </source>
</evidence>
<dbReference type="InterPro" id="IPR002305">
    <property type="entry name" value="aa-tRNA-synth_Ic"/>
</dbReference>
<feature type="short sequence motif" description="'HIGH' region" evidence="8">
    <location>
        <begin position="10"/>
        <end position="18"/>
    </location>
</feature>
<dbReference type="Pfam" id="PF00579">
    <property type="entry name" value="tRNA-synt_1b"/>
    <property type="match status" value="1"/>
</dbReference>
<comment type="caution">
    <text evidence="10">The sequence shown here is derived from an EMBL/GenBank/DDBJ whole genome shotgun (WGS) entry which is preliminary data.</text>
</comment>
<evidence type="ECO:0000256" key="2">
    <source>
        <dbReference type="ARBA" id="ARBA00022598"/>
    </source>
</evidence>
<dbReference type="PANTHER" id="PTHR43766:SF1">
    <property type="entry name" value="TRYPTOPHAN--TRNA LIGASE, MITOCHONDRIAL"/>
    <property type="match status" value="1"/>
</dbReference>
<keyword evidence="6 8" id="KW-0030">Aminoacyl-tRNA synthetase</keyword>
<dbReference type="InterPro" id="IPR014729">
    <property type="entry name" value="Rossmann-like_a/b/a_fold"/>
</dbReference>
<dbReference type="Proteomes" id="UP000604117">
    <property type="component" value="Unassembled WGS sequence"/>
</dbReference>
<dbReference type="SUPFAM" id="SSF52374">
    <property type="entry name" value="Nucleotidylyl transferase"/>
    <property type="match status" value="1"/>
</dbReference>
<keyword evidence="8" id="KW-0963">Cytoplasm</keyword>
<dbReference type="Gene3D" id="3.40.50.620">
    <property type="entry name" value="HUPs"/>
    <property type="match status" value="1"/>
</dbReference>
<dbReference type="InterPro" id="IPR050203">
    <property type="entry name" value="Trp-tRNA_synthetase"/>
</dbReference>
<dbReference type="NCBIfam" id="TIGR00233">
    <property type="entry name" value="trpS"/>
    <property type="match status" value="1"/>
</dbReference>
<comment type="catalytic activity">
    <reaction evidence="7 8">
        <text>tRNA(Trp) + L-tryptophan + ATP = L-tryptophyl-tRNA(Trp) + AMP + diphosphate + H(+)</text>
        <dbReference type="Rhea" id="RHEA:24080"/>
        <dbReference type="Rhea" id="RHEA-COMP:9671"/>
        <dbReference type="Rhea" id="RHEA-COMP:9705"/>
        <dbReference type="ChEBI" id="CHEBI:15378"/>
        <dbReference type="ChEBI" id="CHEBI:30616"/>
        <dbReference type="ChEBI" id="CHEBI:33019"/>
        <dbReference type="ChEBI" id="CHEBI:57912"/>
        <dbReference type="ChEBI" id="CHEBI:78442"/>
        <dbReference type="ChEBI" id="CHEBI:78535"/>
        <dbReference type="ChEBI" id="CHEBI:456215"/>
        <dbReference type="EC" id="6.1.1.2"/>
    </reaction>
</comment>
<keyword evidence="3 8" id="KW-0547">Nucleotide-binding</keyword>
<sequence length="326" mass="35616">MPRRLTGFTPSGHLHLGNYLGAMRPIIDGQATGDTVVFISDLHALTLDHDPREVRDRTLEFATLLLAAGLDPDACLFMVQSHVPEHAELHYLLECVTGYGEAQRMIQFKEKSRRQEQVRMSLLTYPILMAADILLYDTAEVPVGDDQRQHVELARDLAVRFNGRYGETFTVPRTVNPPVAARVMDLSAPKEKMSKSTSAAAGALRLLDEPAHLRRKIMRAVTDAGTTVTYDPDQSPGVANLLDILAGCTGAQPGALAAGFDRYGDLKHAVADAVVETLAPIQRRYVELAADPDHVRDVLRTGARKARAIAADKVRRTEAAIGLLPA</sequence>
<dbReference type="EC" id="6.1.1.2" evidence="8"/>
<evidence type="ECO:0000256" key="7">
    <source>
        <dbReference type="ARBA" id="ARBA00049929"/>
    </source>
</evidence>
<keyword evidence="5 8" id="KW-0648">Protein biosynthesis</keyword>
<evidence type="ECO:0000256" key="9">
    <source>
        <dbReference type="RuleBase" id="RU363036"/>
    </source>
</evidence>
<feature type="binding site" evidence="8">
    <location>
        <begin position="192"/>
        <end position="196"/>
    </location>
    <ligand>
        <name>ATP</name>
        <dbReference type="ChEBI" id="CHEBI:30616"/>
    </ligand>
</feature>